<dbReference type="Pfam" id="PF10263">
    <property type="entry name" value="SprT-like"/>
    <property type="match status" value="1"/>
</dbReference>
<name>A0AAD8LPI6_BABGI</name>
<keyword evidence="2" id="KW-0539">Nucleus</keyword>
<dbReference type="SMART" id="SM00731">
    <property type="entry name" value="SprT"/>
    <property type="match status" value="1"/>
</dbReference>
<sequence>MCIEVIDTDALDDTYEVEEFDVYESFRYFNELCFDSTLEAVRVSWSKKLTLSAGKCQFKETLLHEMIHAHMFLTKQYKNCKAHGKEFIWHMNRVNEITGLNVTVYHNFRDELEYYRRHVWQCTGPCRLLPPYFGFIRRARNMAPGPRDRWWSAHLHFCGGTFRKVEGPDVTSTASTTVSH</sequence>
<evidence type="ECO:0000259" key="3">
    <source>
        <dbReference type="SMART" id="SM00731"/>
    </source>
</evidence>
<dbReference type="Pfam" id="PF22934">
    <property type="entry name" value="SPRTN_ZBD"/>
    <property type="match status" value="1"/>
</dbReference>
<comment type="subcellular location">
    <subcellularLocation>
        <location evidence="1">Nucleus</location>
    </subcellularLocation>
</comment>
<dbReference type="InterPro" id="IPR055220">
    <property type="entry name" value="SPRTN_ZBD"/>
</dbReference>
<dbReference type="GO" id="GO:0003697">
    <property type="term" value="F:single-stranded DNA binding"/>
    <property type="evidence" value="ECO:0007669"/>
    <property type="project" value="InterPro"/>
</dbReference>
<reference evidence="4" key="1">
    <citation type="submission" date="2023-08" db="EMBL/GenBank/DDBJ databases">
        <title>Draft sequence of the Babesia gibsoni genome.</title>
        <authorList>
            <person name="Yamagishi J.Y."/>
            <person name="Xuan X.X."/>
        </authorList>
    </citation>
    <scope>NUCLEOTIDE SEQUENCE</scope>
    <source>
        <strain evidence="4">Azabu</strain>
    </source>
</reference>
<dbReference type="InterPro" id="IPR044245">
    <property type="entry name" value="Spartan"/>
</dbReference>
<accession>A0AAD8LPI6</accession>
<evidence type="ECO:0000313" key="4">
    <source>
        <dbReference type="EMBL" id="KAK1442526.1"/>
    </source>
</evidence>
<feature type="domain" description="SprT-like" evidence="3">
    <location>
        <begin position="20"/>
        <end position="165"/>
    </location>
</feature>
<protein>
    <recommendedName>
        <fullName evidence="3">SprT-like domain-containing protein</fullName>
    </recommendedName>
</protein>
<evidence type="ECO:0000313" key="5">
    <source>
        <dbReference type="Proteomes" id="UP001230268"/>
    </source>
</evidence>
<organism evidence="4 5">
    <name type="scientific">Babesia gibsoni</name>
    <dbReference type="NCBI Taxonomy" id="33632"/>
    <lineage>
        <taxon>Eukaryota</taxon>
        <taxon>Sar</taxon>
        <taxon>Alveolata</taxon>
        <taxon>Apicomplexa</taxon>
        <taxon>Aconoidasida</taxon>
        <taxon>Piroplasmida</taxon>
        <taxon>Babesiidae</taxon>
        <taxon>Babesia</taxon>
    </lineage>
</organism>
<dbReference type="PANTHER" id="PTHR21220:SF0">
    <property type="entry name" value="DNA-DEPENDENT METALLOPROTEASE SPRTN"/>
    <property type="match status" value="1"/>
</dbReference>
<dbReference type="InterPro" id="IPR006640">
    <property type="entry name" value="SprT-like_domain"/>
</dbReference>
<dbReference type="GO" id="GO:0006974">
    <property type="term" value="P:DNA damage response"/>
    <property type="evidence" value="ECO:0007669"/>
    <property type="project" value="InterPro"/>
</dbReference>
<comment type="caution">
    <text evidence="4">The sequence shown here is derived from an EMBL/GenBank/DDBJ whole genome shotgun (WGS) entry which is preliminary data.</text>
</comment>
<dbReference type="GO" id="GO:0004222">
    <property type="term" value="F:metalloendopeptidase activity"/>
    <property type="evidence" value="ECO:0007669"/>
    <property type="project" value="InterPro"/>
</dbReference>
<evidence type="ECO:0000256" key="1">
    <source>
        <dbReference type="ARBA" id="ARBA00004123"/>
    </source>
</evidence>
<dbReference type="AlphaFoldDB" id="A0AAD8LPI6"/>
<dbReference type="PANTHER" id="PTHR21220">
    <property type="entry name" value="DNA-DEPENDENT METALLOPROTEASE SPRTN"/>
    <property type="match status" value="1"/>
</dbReference>
<gene>
    <name evidence="4" type="ORF">BgAZ_300440</name>
</gene>
<dbReference type="GO" id="GO:0005634">
    <property type="term" value="C:nucleus"/>
    <property type="evidence" value="ECO:0007669"/>
    <property type="project" value="UniProtKB-SubCell"/>
</dbReference>
<evidence type="ECO:0000256" key="2">
    <source>
        <dbReference type="ARBA" id="ARBA00023242"/>
    </source>
</evidence>
<dbReference type="Proteomes" id="UP001230268">
    <property type="component" value="Unassembled WGS sequence"/>
</dbReference>
<keyword evidence="5" id="KW-1185">Reference proteome</keyword>
<dbReference type="GO" id="GO:0031593">
    <property type="term" value="F:polyubiquitin modification-dependent protein binding"/>
    <property type="evidence" value="ECO:0007669"/>
    <property type="project" value="TreeGrafter"/>
</dbReference>
<dbReference type="EMBL" id="JAVEPI010000003">
    <property type="protein sequence ID" value="KAK1442526.1"/>
    <property type="molecule type" value="Genomic_DNA"/>
</dbReference>
<proteinExistence type="predicted"/>